<keyword evidence="1" id="KW-0645">Protease</keyword>
<comment type="caution">
    <text evidence="1">The sequence shown here is derived from an EMBL/GenBank/DDBJ whole genome shotgun (WGS) entry which is preliminary data.</text>
</comment>
<protein>
    <submittedName>
        <fullName evidence="1">Puromycin-sensitive aminopeptidase</fullName>
    </submittedName>
</protein>
<dbReference type="EMBL" id="CM045765">
    <property type="protein sequence ID" value="KAI8001231.1"/>
    <property type="molecule type" value="Genomic_DNA"/>
</dbReference>
<name>A0ACC0GJ99_9ERIC</name>
<evidence type="ECO:0000313" key="1">
    <source>
        <dbReference type="EMBL" id="KAI8001231.1"/>
    </source>
</evidence>
<evidence type="ECO:0000313" key="2">
    <source>
        <dbReference type="Proteomes" id="UP001060215"/>
    </source>
</evidence>
<proteinExistence type="predicted"/>
<reference evidence="1 2" key="1">
    <citation type="journal article" date="2022" name="Plant J.">
        <title>Chromosome-level genome of Camellia lanceoleosa provides a valuable resource for understanding genome evolution and self-incompatibility.</title>
        <authorList>
            <person name="Gong W."/>
            <person name="Xiao S."/>
            <person name="Wang L."/>
            <person name="Liao Z."/>
            <person name="Chang Y."/>
            <person name="Mo W."/>
            <person name="Hu G."/>
            <person name="Li W."/>
            <person name="Zhao G."/>
            <person name="Zhu H."/>
            <person name="Hu X."/>
            <person name="Ji K."/>
            <person name="Xiang X."/>
            <person name="Song Q."/>
            <person name="Yuan D."/>
            <person name="Jin S."/>
            <person name="Zhang L."/>
        </authorList>
    </citation>
    <scope>NUCLEOTIDE SEQUENCE [LARGE SCALE GENOMIC DNA]</scope>
    <source>
        <strain evidence="1">SQ_2022a</strain>
    </source>
</reference>
<organism evidence="1 2">
    <name type="scientific">Camellia lanceoleosa</name>
    <dbReference type="NCBI Taxonomy" id="1840588"/>
    <lineage>
        <taxon>Eukaryota</taxon>
        <taxon>Viridiplantae</taxon>
        <taxon>Streptophyta</taxon>
        <taxon>Embryophyta</taxon>
        <taxon>Tracheophyta</taxon>
        <taxon>Spermatophyta</taxon>
        <taxon>Magnoliopsida</taxon>
        <taxon>eudicotyledons</taxon>
        <taxon>Gunneridae</taxon>
        <taxon>Pentapetalae</taxon>
        <taxon>asterids</taxon>
        <taxon>Ericales</taxon>
        <taxon>Theaceae</taxon>
        <taxon>Camellia</taxon>
    </lineage>
</organism>
<accession>A0ACC0GJ99</accession>
<keyword evidence="2" id="KW-1185">Reference proteome</keyword>
<dbReference type="Proteomes" id="UP001060215">
    <property type="component" value="Chromosome 8"/>
</dbReference>
<gene>
    <name evidence="1" type="ORF">LOK49_LG09G01694</name>
</gene>
<sequence length="154" mass="17390">MGLYKLSGNFCAQCETEGFRRITFYQDRPDIMEKYTCCIEADNSLYHVLSNGNLIEQGDLEGGKHYALWEDPFKKPCYLFALVAGQLENRDDTFVCCSGRKVSLSMWTAVHDLPKTEHAMSVLIYPVKSVVESYFLNTLLSVNAVYSGLGISTF</sequence>
<keyword evidence="1" id="KW-0378">Hydrolase</keyword>
<keyword evidence="1" id="KW-0031">Aminopeptidase</keyword>